<gene>
    <name evidence="3" type="ordered locus">B488_07280</name>
</gene>
<evidence type="ECO:0000313" key="4">
    <source>
        <dbReference type="Proteomes" id="UP000010799"/>
    </source>
</evidence>
<accession>L0EV45</accession>
<proteinExistence type="predicted"/>
<keyword evidence="1" id="KW-1133">Transmembrane helix</keyword>
<keyword evidence="1" id="KW-0812">Transmembrane</keyword>
<dbReference type="AlphaFoldDB" id="L0EV45"/>
<keyword evidence="4" id="KW-1185">Reference proteome</keyword>
<keyword evidence="1" id="KW-0472">Membrane</keyword>
<dbReference type="EMBL" id="CP003789">
    <property type="protein sequence ID" value="AGA64720.1"/>
    <property type="molecule type" value="Genomic_DNA"/>
</dbReference>
<dbReference type="Pfam" id="PF11412">
    <property type="entry name" value="DsbD_N"/>
    <property type="match status" value="1"/>
</dbReference>
<evidence type="ECO:0000256" key="1">
    <source>
        <dbReference type="SAM" id="Phobius"/>
    </source>
</evidence>
<reference evidence="3 4" key="1">
    <citation type="journal article" date="2012" name="Stand. Genomic Sci.">
        <title>Complete genome sequence of Liberibacter crescens BT-1.</title>
        <authorList>
            <person name="Leonard M.T."/>
            <person name="Fagen J.R."/>
            <person name="Davis-Richardson A.G."/>
            <person name="Davis M.J."/>
            <person name="Triplett E.W."/>
        </authorList>
    </citation>
    <scope>NUCLEOTIDE SEQUENCE [LARGE SCALE GENOMIC DNA]</scope>
    <source>
        <strain evidence="3 4">BT-1</strain>
    </source>
</reference>
<dbReference type="InterPro" id="IPR028250">
    <property type="entry name" value="DsbDN"/>
</dbReference>
<protein>
    <submittedName>
        <fullName evidence="3">THIO:disulfide Interchange Protein</fullName>
    </submittedName>
</protein>
<dbReference type="eggNOG" id="COG4233">
    <property type="taxonomic scope" value="Bacteria"/>
</dbReference>
<evidence type="ECO:0000313" key="3">
    <source>
        <dbReference type="EMBL" id="AGA64720.1"/>
    </source>
</evidence>
<dbReference type="Proteomes" id="UP000010799">
    <property type="component" value="Chromosome"/>
</dbReference>
<evidence type="ECO:0000259" key="2">
    <source>
        <dbReference type="Pfam" id="PF11412"/>
    </source>
</evidence>
<feature type="domain" description="Thiol:disulfide interchange protein DsbD N-terminal" evidence="2">
    <location>
        <begin position="96"/>
        <end position="192"/>
    </location>
</feature>
<feature type="transmembrane region" description="Helical" evidence="1">
    <location>
        <begin position="45"/>
        <end position="64"/>
    </location>
</feature>
<dbReference type="HOGENOM" id="CLU_047910_1_0_5"/>
<dbReference type="PATRIC" id="fig|1215343.11.peg.750"/>
<dbReference type="KEGG" id="lcc:B488_07280"/>
<name>L0EV45_LIBCB</name>
<sequence length="307" mass="35698">MQGSQISKRYKGLSILTNLLILCHVIFFSFKNNVFNRLPMYSADHVYKIRCIIIQALIFLVVIFRLPSQAAWSNWVMIEGGQIRLNAFHSNQEGIVHGLLEIKPNPQWITYWCFPKETSPVFSIISSQEWVLDKIEFPAPKHFYENKIERFGYDTPVSLPVIIHKKNKESSTPLNLHVEVNFCQKEQCVLLKADFTIDFDKDNKNNNNVEANMFYNARVLLPQQPTDDFRLKQLERTGKELNLIFTLPNTVFHGEIFFVSPKGEVFWKDFQNKQAVSLILNDQDTKGQWLLTVKAGERAMEMPLILD</sequence>
<feature type="transmembrane region" description="Helical" evidence="1">
    <location>
        <begin position="12"/>
        <end position="30"/>
    </location>
</feature>
<organism evidence="3 4">
    <name type="scientific">Liberibacter crescens (strain BT-1)</name>
    <dbReference type="NCBI Taxonomy" id="1215343"/>
    <lineage>
        <taxon>Bacteria</taxon>
        <taxon>Pseudomonadati</taxon>
        <taxon>Pseudomonadota</taxon>
        <taxon>Alphaproteobacteria</taxon>
        <taxon>Hyphomicrobiales</taxon>
        <taxon>Rhizobiaceae</taxon>
        <taxon>Liberibacter</taxon>
    </lineage>
</organism>
<dbReference type="STRING" id="1215343.B488_07280"/>